<evidence type="ECO:0000313" key="2">
    <source>
        <dbReference type="EMBL" id="RXK56801.1"/>
    </source>
</evidence>
<dbReference type="AlphaFoldDB" id="A0A4Q1CCW9"/>
<name>A0A4Q1CCW9_9BACT</name>
<keyword evidence="3" id="KW-1185">Reference proteome</keyword>
<organism evidence="2 3">
    <name type="scientific">Oleiharenicola lentus</name>
    <dbReference type="NCBI Taxonomy" id="2508720"/>
    <lineage>
        <taxon>Bacteria</taxon>
        <taxon>Pseudomonadati</taxon>
        <taxon>Verrucomicrobiota</taxon>
        <taxon>Opitutia</taxon>
        <taxon>Opitutales</taxon>
        <taxon>Opitutaceae</taxon>
        <taxon>Oleiharenicola</taxon>
    </lineage>
</organism>
<protein>
    <submittedName>
        <fullName evidence="2">DUF1318 domain-containing protein</fullName>
    </submittedName>
</protein>
<keyword evidence="1" id="KW-0732">Signal</keyword>
<gene>
    <name evidence="2" type="ORF">ESB00_13295</name>
</gene>
<feature type="signal peptide" evidence="1">
    <location>
        <begin position="1"/>
        <end position="21"/>
    </location>
</feature>
<comment type="caution">
    <text evidence="2">The sequence shown here is derived from an EMBL/GenBank/DDBJ whole genome shotgun (WGS) entry which is preliminary data.</text>
</comment>
<feature type="chain" id="PRO_5020736055" evidence="1">
    <location>
        <begin position="22"/>
        <end position="122"/>
    </location>
</feature>
<reference evidence="2 3" key="1">
    <citation type="submission" date="2019-01" db="EMBL/GenBank/DDBJ databases">
        <title>Lacunisphaera sp. strain TWA-58.</title>
        <authorList>
            <person name="Chen W.-M."/>
        </authorList>
    </citation>
    <scope>NUCLEOTIDE SEQUENCE [LARGE SCALE GENOMIC DNA]</scope>
    <source>
        <strain evidence="2 3">TWA-58</strain>
    </source>
</reference>
<evidence type="ECO:0000313" key="3">
    <source>
        <dbReference type="Proteomes" id="UP000290218"/>
    </source>
</evidence>
<dbReference type="OrthoDB" id="198301at2"/>
<dbReference type="EMBL" id="SDHX01000001">
    <property type="protein sequence ID" value="RXK56801.1"/>
    <property type="molecule type" value="Genomic_DNA"/>
</dbReference>
<proteinExistence type="predicted"/>
<dbReference type="Pfam" id="PF07027">
    <property type="entry name" value="DUF1318"/>
    <property type="match status" value="1"/>
</dbReference>
<dbReference type="Proteomes" id="UP000290218">
    <property type="component" value="Unassembled WGS sequence"/>
</dbReference>
<dbReference type="RefSeq" id="WP_129048166.1">
    <property type="nucleotide sequence ID" value="NZ_SDHX01000001.1"/>
</dbReference>
<evidence type="ECO:0000256" key="1">
    <source>
        <dbReference type="SAM" id="SignalP"/>
    </source>
</evidence>
<sequence>MTSRLLTCLAFVTLSAVVAHADSAADLRRRMEQRLPAIDALKAEGAVGENNRGFLEVPPAGKAGSGTVITDENRDREAVYALIAKQTGATPEAVGKARARQIASGSKAGVWIQDEGGQWKKK</sequence>
<dbReference type="InterPro" id="IPR008309">
    <property type="entry name" value="YdbL"/>
</dbReference>
<accession>A0A4Q1CCW9</accession>